<feature type="compositionally biased region" description="Basic and acidic residues" evidence="1">
    <location>
        <begin position="18"/>
        <end position="32"/>
    </location>
</feature>
<dbReference type="EMBL" id="FMID01000004">
    <property type="protein sequence ID" value="SCL74227.1"/>
    <property type="molecule type" value="Genomic_DNA"/>
</dbReference>
<dbReference type="STRING" id="118126.L21_0095"/>
<evidence type="ECO:0000313" key="3">
    <source>
        <dbReference type="Proteomes" id="UP000184671"/>
    </source>
</evidence>
<evidence type="ECO:0000256" key="1">
    <source>
        <dbReference type="SAM" id="MobiDB-lite"/>
    </source>
</evidence>
<sequence length="244" mass="26621">MKSMGKRSLPCRHAGLYRRNDGKGRVPRRGGDFRSAPARTAALILIVVLVAACSGCIALEKDDEPIPSDAVDQPWSGSLEPSRENRPTPSVTQNLNLVVPVDPVPVQPGEHLPDPNPCNVSSLPMTRVDVAKPLVETTTVFEEQYSLVYSARGLQVDVVDVPFIITFSATPRHPEPDANSRLVVTVRDPETLRLIADEGYHGIYGSAREKSIKLYSPGRYIVTLDGRFVDVKVTMGTEKVNVPG</sequence>
<protein>
    <submittedName>
        <fullName evidence="2">Uncharacterized protein</fullName>
    </submittedName>
</protein>
<accession>A0A1M4MH50</accession>
<dbReference type="AlphaFoldDB" id="A0A1M4MH50"/>
<feature type="region of interest" description="Disordered" evidence="1">
    <location>
        <begin position="1"/>
        <end position="32"/>
    </location>
</feature>
<feature type="region of interest" description="Disordered" evidence="1">
    <location>
        <begin position="67"/>
        <end position="92"/>
    </location>
</feature>
<gene>
    <name evidence="2" type="ORF">L21_0095</name>
</gene>
<proteinExistence type="predicted"/>
<reference evidence="2 3" key="1">
    <citation type="submission" date="2016-08" db="EMBL/GenBank/DDBJ databases">
        <authorList>
            <person name="Seilhamer J.J."/>
        </authorList>
    </citation>
    <scope>NUCLEOTIDE SEQUENCE [LARGE SCALE GENOMIC DNA]</scope>
    <source>
        <strain evidence="2">L21-II-0</strain>
    </source>
</reference>
<dbReference type="Proteomes" id="UP000184671">
    <property type="component" value="Unassembled WGS sequence"/>
</dbReference>
<name>A0A1M4MH50_9EURY</name>
<evidence type="ECO:0000313" key="2">
    <source>
        <dbReference type="EMBL" id="SCL74227.1"/>
    </source>
</evidence>
<organism evidence="2 3">
    <name type="scientific">Methanoculleus chikugoensis</name>
    <dbReference type="NCBI Taxonomy" id="118126"/>
    <lineage>
        <taxon>Archaea</taxon>
        <taxon>Methanobacteriati</taxon>
        <taxon>Methanobacteriota</taxon>
        <taxon>Stenosarchaea group</taxon>
        <taxon>Methanomicrobia</taxon>
        <taxon>Methanomicrobiales</taxon>
        <taxon>Methanomicrobiaceae</taxon>
        <taxon>Methanoculleus</taxon>
    </lineage>
</organism>